<dbReference type="InterPro" id="IPR036390">
    <property type="entry name" value="WH_DNA-bd_sf"/>
</dbReference>
<dbReference type="SUPFAM" id="SSF46785">
    <property type="entry name" value="Winged helix' DNA-binding domain"/>
    <property type="match status" value="1"/>
</dbReference>
<dbReference type="Gene3D" id="1.10.10.10">
    <property type="entry name" value="Winged helix-like DNA-binding domain superfamily/Winged helix DNA-binding domain"/>
    <property type="match status" value="1"/>
</dbReference>
<dbReference type="Gene3D" id="3.90.79.10">
    <property type="entry name" value="Nucleoside Triphosphate Pyrophosphohydrolase"/>
    <property type="match status" value="1"/>
</dbReference>
<organism evidence="2 3">
    <name type="scientific">Cellulophaga baltica</name>
    <dbReference type="NCBI Taxonomy" id="76594"/>
    <lineage>
        <taxon>Bacteria</taxon>
        <taxon>Pseudomonadati</taxon>
        <taxon>Bacteroidota</taxon>
        <taxon>Flavobacteriia</taxon>
        <taxon>Flavobacteriales</taxon>
        <taxon>Flavobacteriaceae</taxon>
        <taxon>Cellulophaga</taxon>
    </lineage>
</organism>
<dbReference type="InterPro" id="IPR015797">
    <property type="entry name" value="NUDIX_hydrolase-like_dom_sf"/>
</dbReference>
<dbReference type="eggNOG" id="COG1051">
    <property type="taxonomic scope" value="Bacteria"/>
</dbReference>
<dbReference type="Proteomes" id="UP000182114">
    <property type="component" value="Unassembled WGS sequence"/>
</dbReference>
<name>A0A1G7L0Q8_9FLAO</name>
<feature type="domain" description="NrtR DNA-binding winged helix" evidence="1">
    <location>
        <begin position="165"/>
        <end position="224"/>
    </location>
</feature>
<proteinExistence type="predicted"/>
<accession>A0A1G7L0Q8</accession>
<reference evidence="3" key="1">
    <citation type="submission" date="2016-10" db="EMBL/GenBank/DDBJ databases">
        <authorList>
            <person name="Varghese N."/>
            <person name="Submissions S."/>
        </authorList>
    </citation>
    <scope>NUCLEOTIDE SEQUENCE [LARGE SCALE GENOMIC DNA]</scope>
    <source>
        <strain evidence="3">DSM 24729</strain>
    </source>
</reference>
<dbReference type="RefSeq" id="WP_074539321.1">
    <property type="nucleotide sequence ID" value="NZ_FNBD01000015.1"/>
</dbReference>
<dbReference type="InterPro" id="IPR036388">
    <property type="entry name" value="WH-like_DNA-bd_sf"/>
</dbReference>
<dbReference type="Pfam" id="PF21906">
    <property type="entry name" value="WHD_NrtR"/>
    <property type="match status" value="1"/>
</dbReference>
<dbReference type="InterPro" id="IPR054105">
    <property type="entry name" value="WHD_NrtR"/>
</dbReference>
<dbReference type="AlphaFoldDB" id="A0A1G7L0Q8"/>
<dbReference type="EMBL" id="FNBD01000015">
    <property type="protein sequence ID" value="SDF42951.1"/>
    <property type="molecule type" value="Genomic_DNA"/>
</dbReference>
<evidence type="ECO:0000313" key="3">
    <source>
        <dbReference type="Proteomes" id="UP000182114"/>
    </source>
</evidence>
<gene>
    <name evidence="2" type="ORF">SAMN04487992_1151</name>
</gene>
<evidence type="ECO:0000259" key="1">
    <source>
        <dbReference type="Pfam" id="PF21906"/>
    </source>
</evidence>
<dbReference type="eggNOG" id="COG4111">
    <property type="taxonomic scope" value="Bacteria"/>
</dbReference>
<protein>
    <recommendedName>
        <fullName evidence="1">NrtR DNA-binding winged helix domain-containing protein</fullName>
    </recommendedName>
</protein>
<dbReference type="SUPFAM" id="SSF55811">
    <property type="entry name" value="Nudix"/>
    <property type="match status" value="1"/>
</dbReference>
<keyword evidence="3" id="KW-1185">Reference proteome</keyword>
<dbReference type="CDD" id="cd18873">
    <property type="entry name" value="NUDIX_NadM_like"/>
    <property type="match status" value="1"/>
</dbReference>
<evidence type="ECO:0000313" key="2">
    <source>
        <dbReference type="EMBL" id="SDF42951.1"/>
    </source>
</evidence>
<sequence>MDFRKRDNVTVDCVVFALDANGLHVLLRNRTLNLYDDEFLEINDWVITGYYVFKSKTLEESADLIFKEITGVSNADKIQFRTYGNPSRIKSVKDLLWIRSRGVQAQSMAIGYYYALPLDVVSLKHDGFKWFKYQSLPELGFDHQKIVADAYEDLKKKIMTEPIIFNFLPVKFTLNDLQFAYESILDIKIDNRNFRKKSLGKPYIVPLNEKRKGVSKKPSKLYVFSKDVYNTVKEKDYIISV</sequence>